<feature type="transmembrane region" description="Helical" evidence="1">
    <location>
        <begin position="81"/>
        <end position="114"/>
    </location>
</feature>
<dbReference type="Proteomes" id="UP000366065">
    <property type="component" value="Unassembled WGS sequence"/>
</dbReference>
<dbReference type="InterPro" id="IPR000045">
    <property type="entry name" value="Prepilin_IV_endopep_pep"/>
</dbReference>
<accession>A0ABY6VTJ6</accession>
<dbReference type="Pfam" id="PF01478">
    <property type="entry name" value="Peptidase_A24"/>
    <property type="match status" value="1"/>
</dbReference>
<feature type="transmembrane region" description="Helical" evidence="1">
    <location>
        <begin position="50"/>
        <end position="69"/>
    </location>
</feature>
<keyword evidence="1" id="KW-0472">Membrane</keyword>
<evidence type="ECO:0000313" key="3">
    <source>
        <dbReference type="EMBL" id="VVD85612.1"/>
    </source>
</evidence>
<gene>
    <name evidence="3" type="ORF">PCA20602_01358</name>
</gene>
<feature type="domain" description="Prepilin type IV endopeptidase peptidase" evidence="2">
    <location>
        <begin position="5"/>
        <end position="108"/>
    </location>
</feature>
<dbReference type="RefSeq" id="WP_217432379.1">
    <property type="nucleotide sequence ID" value="NZ_CABPRV010000002.1"/>
</dbReference>
<keyword evidence="1" id="KW-0812">Transmembrane</keyword>
<keyword evidence="4" id="KW-1185">Reference proteome</keyword>
<keyword evidence="1" id="KW-1133">Transmembrane helix</keyword>
<sequence>MLTLLWLLCVPIVLTDLIARRIPNLWLLCIGVPALGGIGWQAWHSSAHVVWVHGLGAVLGLIVLLPFWWRGVMAAGDVKLFAVIGLVAGYPALLPVWCLASVAAGVHALLLLAGRSKRSKALTRWRDRVTASQAWRRILQWRAGRVGLPYGAYLAAAALVVR</sequence>
<proteinExistence type="predicted"/>
<protein>
    <submittedName>
        <fullName evidence="3">Peptidase A24A prepilin type IV</fullName>
    </submittedName>
</protein>
<name>A0ABY6VTJ6_9BURK</name>
<feature type="transmembrane region" description="Helical" evidence="1">
    <location>
        <begin position="25"/>
        <end position="43"/>
    </location>
</feature>
<reference evidence="3 4" key="1">
    <citation type="submission" date="2019-08" db="EMBL/GenBank/DDBJ databases">
        <authorList>
            <person name="Peeters C."/>
        </authorList>
    </citation>
    <scope>NUCLEOTIDE SEQUENCE [LARGE SCALE GENOMIC DNA]</scope>
    <source>
        <strain evidence="3 4">LMG 20602</strain>
    </source>
</reference>
<evidence type="ECO:0000256" key="1">
    <source>
        <dbReference type="SAM" id="Phobius"/>
    </source>
</evidence>
<organism evidence="3 4">
    <name type="scientific">Pandoraea capi</name>
    <dbReference type="NCBI Taxonomy" id="2508286"/>
    <lineage>
        <taxon>Bacteria</taxon>
        <taxon>Pseudomonadati</taxon>
        <taxon>Pseudomonadota</taxon>
        <taxon>Betaproteobacteria</taxon>
        <taxon>Burkholderiales</taxon>
        <taxon>Burkholderiaceae</taxon>
        <taxon>Pandoraea</taxon>
    </lineage>
</organism>
<comment type="caution">
    <text evidence="3">The sequence shown here is derived from an EMBL/GenBank/DDBJ whole genome shotgun (WGS) entry which is preliminary data.</text>
</comment>
<dbReference type="Gene3D" id="1.20.120.1220">
    <property type="match status" value="1"/>
</dbReference>
<evidence type="ECO:0000259" key="2">
    <source>
        <dbReference type="Pfam" id="PF01478"/>
    </source>
</evidence>
<evidence type="ECO:0000313" key="4">
    <source>
        <dbReference type="Proteomes" id="UP000366065"/>
    </source>
</evidence>
<dbReference type="EMBL" id="CABPRV010000002">
    <property type="protein sequence ID" value="VVD85612.1"/>
    <property type="molecule type" value="Genomic_DNA"/>
</dbReference>